<protein>
    <recommendedName>
        <fullName evidence="1">protein-ribulosamine 3-kinase</fullName>
        <ecNumber evidence="1">2.7.1.172</ecNumber>
    </recommendedName>
</protein>
<sequence>MMNMESSLQTLIGKSRADNPSYDGDFRVDDNVLEKFPKGAKVLSAHRFGASTWTVTARLHLLLPDATEERIFLKSAPEKHGRTLIEGEFNAMSELHKWAPCLVPKPHSWGRYKSEEPEAYFFLSEYIDMSDKMPDPDQLCKKLARLHRESTSPTGHYGFHVTTCQGRASQSVALEEKWTKFFIKLLRHVIDVDFDLNGAWDGLDRAERRLIQIVIPRLLDALTEGGRKIEPSLIHGDLWEGNIGTAIDGGNVYIFDSAAFYAHNELEVAD</sequence>
<dbReference type="Pfam" id="PF03881">
    <property type="entry name" value="Fructosamin_kin"/>
    <property type="match status" value="1"/>
</dbReference>
<dbReference type="InterPro" id="IPR016477">
    <property type="entry name" value="Fructo-/Ketosamine-3-kinase"/>
</dbReference>
<name>A0ABR3UYS5_9PLEO</name>
<dbReference type="Proteomes" id="UP001578633">
    <property type="component" value="Chromosome 1"/>
</dbReference>
<dbReference type="RefSeq" id="XP_069311807.1">
    <property type="nucleotide sequence ID" value="XM_069446870.1"/>
</dbReference>
<accession>A0ABR3UYS5</accession>
<evidence type="ECO:0000313" key="4">
    <source>
        <dbReference type="Proteomes" id="UP001578633"/>
    </source>
</evidence>
<evidence type="ECO:0000313" key="3">
    <source>
        <dbReference type="EMBL" id="KAL1801223.1"/>
    </source>
</evidence>
<reference evidence="3 4" key="1">
    <citation type="submission" date="2024-09" db="EMBL/GenBank/DDBJ databases">
        <title>T2T genomes of carrot and Alternaria dauci and their utility for understanding host-pathogen interaction during carrot leaf blight disease.</title>
        <authorList>
            <person name="Liu W."/>
            <person name="Xu S."/>
            <person name="Ou C."/>
            <person name="Liu X."/>
            <person name="Zhuang F."/>
            <person name="Deng X.W."/>
        </authorList>
    </citation>
    <scope>NUCLEOTIDE SEQUENCE [LARGE SCALE GENOMIC DNA]</scope>
    <source>
        <strain evidence="3 4">A2016</strain>
    </source>
</reference>
<dbReference type="InterPro" id="IPR011009">
    <property type="entry name" value="Kinase-like_dom_sf"/>
</dbReference>
<dbReference type="Gene3D" id="3.90.1200.10">
    <property type="match status" value="1"/>
</dbReference>
<dbReference type="PANTHER" id="PTHR12149:SF8">
    <property type="entry name" value="PROTEIN-RIBULOSAMINE 3-KINASE"/>
    <property type="match status" value="1"/>
</dbReference>
<dbReference type="EMBL" id="JBHGVX010000001">
    <property type="protein sequence ID" value="KAL1801223.1"/>
    <property type="molecule type" value="Genomic_DNA"/>
</dbReference>
<keyword evidence="4" id="KW-1185">Reference proteome</keyword>
<comment type="caution">
    <text evidence="3">The sequence shown here is derived from an EMBL/GenBank/DDBJ whole genome shotgun (WGS) entry which is preliminary data.</text>
</comment>
<dbReference type="EC" id="2.7.1.172" evidence="1"/>
<dbReference type="SUPFAM" id="SSF56112">
    <property type="entry name" value="Protein kinase-like (PK-like)"/>
    <property type="match status" value="1"/>
</dbReference>
<dbReference type="PANTHER" id="PTHR12149">
    <property type="entry name" value="FRUCTOSAMINE 3 KINASE-RELATED PROTEIN"/>
    <property type="match status" value="1"/>
</dbReference>
<comment type="catalytic activity">
    <reaction evidence="2">
        <text>N(6)-D-ribulosyl-L-lysyl-[protein] + ATP = N(6)-(3-O-phospho-D-ribulosyl)-L-lysyl-[protein] + ADP + H(+)</text>
        <dbReference type="Rhea" id="RHEA:48432"/>
        <dbReference type="Rhea" id="RHEA-COMP:12103"/>
        <dbReference type="Rhea" id="RHEA-COMP:12104"/>
        <dbReference type="ChEBI" id="CHEBI:15378"/>
        <dbReference type="ChEBI" id="CHEBI:30616"/>
        <dbReference type="ChEBI" id="CHEBI:90418"/>
        <dbReference type="ChEBI" id="CHEBI:90420"/>
        <dbReference type="ChEBI" id="CHEBI:456216"/>
        <dbReference type="EC" id="2.7.1.172"/>
    </reaction>
    <physiologicalReaction direction="left-to-right" evidence="2">
        <dbReference type="Rhea" id="RHEA:48433"/>
    </physiologicalReaction>
</comment>
<organism evidence="3 4">
    <name type="scientific">Alternaria dauci</name>
    <dbReference type="NCBI Taxonomy" id="48095"/>
    <lineage>
        <taxon>Eukaryota</taxon>
        <taxon>Fungi</taxon>
        <taxon>Dikarya</taxon>
        <taxon>Ascomycota</taxon>
        <taxon>Pezizomycotina</taxon>
        <taxon>Dothideomycetes</taxon>
        <taxon>Pleosporomycetidae</taxon>
        <taxon>Pleosporales</taxon>
        <taxon>Pleosporineae</taxon>
        <taxon>Pleosporaceae</taxon>
        <taxon>Alternaria</taxon>
        <taxon>Alternaria sect. Porri</taxon>
    </lineage>
</organism>
<evidence type="ECO:0000256" key="1">
    <source>
        <dbReference type="ARBA" id="ARBA00011961"/>
    </source>
</evidence>
<dbReference type="GeneID" id="96081887"/>
<evidence type="ECO:0000256" key="2">
    <source>
        <dbReference type="ARBA" id="ARBA00048655"/>
    </source>
</evidence>
<proteinExistence type="predicted"/>
<gene>
    <name evidence="3" type="ORF">ACET3X_001565</name>
</gene>